<dbReference type="InterPro" id="IPR029068">
    <property type="entry name" value="Glyas_Bleomycin-R_OHBP_Dase"/>
</dbReference>
<evidence type="ECO:0000313" key="2">
    <source>
        <dbReference type="Proteomes" id="UP000199527"/>
    </source>
</evidence>
<dbReference type="EMBL" id="FNEM01000026">
    <property type="protein sequence ID" value="SDK32891.1"/>
    <property type="molecule type" value="Genomic_DNA"/>
</dbReference>
<sequence>MRPRFQAGRHIIIRIPPHEYPGNLSFYRDVLALEEDANYVDQGLGAHCFCFGDKRLVLSEVKTISQLEIWLHVETDNVDDAAFFLATHGVVRRDEIAPLPDNGGFWVCSGSGVIHLIDAMAS</sequence>
<dbReference type="AlphaFoldDB" id="A0A1G9AZZ0"/>
<gene>
    <name evidence="1" type="ORF">SAMN04488540_12616</name>
</gene>
<proteinExistence type="predicted"/>
<evidence type="ECO:0000313" key="1">
    <source>
        <dbReference type="EMBL" id="SDK32891.1"/>
    </source>
</evidence>
<dbReference type="SUPFAM" id="SSF54593">
    <property type="entry name" value="Glyoxalase/Bleomycin resistance protein/Dihydroxybiphenyl dioxygenase"/>
    <property type="match status" value="1"/>
</dbReference>
<organism evidence="1 2">
    <name type="scientific">Ferrimonas sediminum</name>
    <dbReference type="NCBI Taxonomy" id="718193"/>
    <lineage>
        <taxon>Bacteria</taxon>
        <taxon>Pseudomonadati</taxon>
        <taxon>Pseudomonadota</taxon>
        <taxon>Gammaproteobacteria</taxon>
        <taxon>Alteromonadales</taxon>
        <taxon>Ferrimonadaceae</taxon>
        <taxon>Ferrimonas</taxon>
    </lineage>
</organism>
<evidence type="ECO:0008006" key="3">
    <source>
        <dbReference type="Google" id="ProtNLM"/>
    </source>
</evidence>
<reference evidence="2" key="1">
    <citation type="submission" date="2016-10" db="EMBL/GenBank/DDBJ databases">
        <authorList>
            <person name="Varghese N."/>
            <person name="Submissions S."/>
        </authorList>
    </citation>
    <scope>NUCLEOTIDE SEQUENCE [LARGE SCALE GENOMIC DNA]</scope>
    <source>
        <strain evidence="2">DSM 23317</strain>
    </source>
</reference>
<protein>
    <recommendedName>
        <fullName evidence="3">VOC domain-containing protein</fullName>
    </recommendedName>
</protein>
<keyword evidence="2" id="KW-1185">Reference proteome</keyword>
<name>A0A1G9AZZ0_9GAMM</name>
<dbReference type="RefSeq" id="WP_028113407.1">
    <property type="nucleotide sequence ID" value="NZ_FNEM01000026.1"/>
</dbReference>
<dbReference type="OrthoDB" id="2871523at2"/>
<dbReference type="Proteomes" id="UP000199527">
    <property type="component" value="Unassembled WGS sequence"/>
</dbReference>
<accession>A0A1G9AZZ0</accession>